<sequence length="184" mass="20007">MVERVCPSTTTTEWLATPVPQGGEASLLRLLLPPPRGCRSSTIPSSCASRSPFATSRTNTSEVGRQTRAEWAMLMAVSRLSPVSIQILMLARLSRSMVSGTPFCNLSSMAVAPISSSDCSIWSAAASIRSSLSTRLVVASSKTVFQRRYSCSGMYLWAKSSVRRPSVAKSSRCWKHRVKIWASS</sequence>
<keyword evidence="2" id="KW-1185">Reference proteome</keyword>
<accession>A0ABR3VTN2</accession>
<dbReference type="EMBL" id="JAZHXJ010001307">
    <property type="protein sequence ID" value="KAL1845037.1"/>
    <property type="molecule type" value="Genomic_DNA"/>
</dbReference>
<dbReference type="Proteomes" id="UP001586593">
    <property type="component" value="Unassembled WGS sequence"/>
</dbReference>
<evidence type="ECO:0000313" key="1">
    <source>
        <dbReference type="EMBL" id="KAL1845037.1"/>
    </source>
</evidence>
<protein>
    <submittedName>
        <fullName evidence="1">Uncharacterized protein</fullName>
    </submittedName>
</protein>
<gene>
    <name evidence="1" type="ORF">VTK73DRAFT_1298</name>
</gene>
<evidence type="ECO:0000313" key="2">
    <source>
        <dbReference type="Proteomes" id="UP001586593"/>
    </source>
</evidence>
<reference evidence="1 2" key="1">
    <citation type="journal article" date="2024" name="Commun. Biol.">
        <title>Comparative genomic analysis of thermophilic fungi reveals convergent evolutionary adaptations and gene losses.</title>
        <authorList>
            <person name="Steindorff A.S."/>
            <person name="Aguilar-Pontes M.V."/>
            <person name="Robinson A.J."/>
            <person name="Andreopoulos B."/>
            <person name="LaButti K."/>
            <person name="Kuo A."/>
            <person name="Mondo S."/>
            <person name="Riley R."/>
            <person name="Otillar R."/>
            <person name="Haridas S."/>
            <person name="Lipzen A."/>
            <person name="Grimwood J."/>
            <person name="Schmutz J."/>
            <person name="Clum A."/>
            <person name="Reid I.D."/>
            <person name="Moisan M.C."/>
            <person name="Butler G."/>
            <person name="Nguyen T.T.M."/>
            <person name="Dewar K."/>
            <person name="Conant G."/>
            <person name="Drula E."/>
            <person name="Henrissat B."/>
            <person name="Hansel C."/>
            <person name="Singer S."/>
            <person name="Hutchinson M.I."/>
            <person name="de Vries R.P."/>
            <person name="Natvig D.O."/>
            <person name="Powell A.J."/>
            <person name="Tsang A."/>
            <person name="Grigoriev I.V."/>
        </authorList>
    </citation>
    <scope>NUCLEOTIDE SEQUENCE [LARGE SCALE GENOMIC DNA]</scope>
    <source>
        <strain evidence="1 2">ATCC 24622</strain>
    </source>
</reference>
<organism evidence="1 2">
    <name type="scientific">Phialemonium thermophilum</name>
    <dbReference type="NCBI Taxonomy" id="223376"/>
    <lineage>
        <taxon>Eukaryota</taxon>
        <taxon>Fungi</taxon>
        <taxon>Dikarya</taxon>
        <taxon>Ascomycota</taxon>
        <taxon>Pezizomycotina</taxon>
        <taxon>Sordariomycetes</taxon>
        <taxon>Sordariomycetidae</taxon>
        <taxon>Cephalothecales</taxon>
        <taxon>Cephalothecaceae</taxon>
        <taxon>Phialemonium</taxon>
    </lineage>
</organism>
<proteinExistence type="predicted"/>
<name>A0ABR3VTN2_9PEZI</name>
<comment type="caution">
    <text evidence="1">The sequence shown here is derived from an EMBL/GenBank/DDBJ whole genome shotgun (WGS) entry which is preliminary data.</text>
</comment>